<evidence type="ECO:0000313" key="3">
    <source>
        <dbReference type="Proteomes" id="UP001055117"/>
    </source>
</evidence>
<organism evidence="2 3">
    <name type="scientific">Methylobacterium cerastii</name>
    <dbReference type="NCBI Taxonomy" id="932741"/>
    <lineage>
        <taxon>Bacteria</taxon>
        <taxon>Pseudomonadati</taxon>
        <taxon>Pseudomonadota</taxon>
        <taxon>Alphaproteobacteria</taxon>
        <taxon>Hyphomicrobiales</taxon>
        <taxon>Methylobacteriaceae</taxon>
        <taxon>Methylobacterium</taxon>
    </lineage>
</organism>
<dbReference type="Proteomes" id="UP001055117">
    <property type="component" value="Unassembled WGS sequence"/>
</dbReference>
<gene>
    <name evidence="2" type="ORF">AFCDBAGC_4461</name>
</gene>
<evidence type="ECO:0000256" key="1">
    <source>
        <dbReference type="ARBA" id="ARBA00001954"/>
    </source>
</evidence>
<protein>
    <recommendedName>
        <fullName evidence="4">Phytanoyl-CoA dioxygenase</fullName>
    </recommendedName>
</protein>
<dbReference type="Gene3D" id="2.60.120.620">
    <property type="entry name" value="q2cbj1_9rhob like domain"/>
    <property type="match status" value="1"/>
</dbReference>
<dbReference type="PANTHER" id="PTHR20883:SF48">
    <property type="entry name" value="ECTOINE DIOXYGENASE"/>
    <property type="match status" value="1"/>
</dbReference>
<sequence>MTRASVAGKVRTWANAARGLAGGRSDTLGSEPPVHLPVSRPGAPNVVDADVPVDIGCIKVFRSENFPESGPSPWLDRPDATETIARRLDRGELTPKQAEMCRFWAENGYYVARGAVDPDTIDVAWAAYEAAIAQGEITLAPEKAADDDPHPGRYLNPHLKVEELDTLLEHPVLFNFSSMVLGRRAIPFQTIASHKGSQQSEHSDSIHMTTYPLGYLAACWVAMEDIHDDSGPLVYYPGSHRLPYVFSHDVGISTDDFRERGYAAYAERYEPAIKHTIAEHGIAPRRFIARKGDVLFWHANLLHGGSPRNDVTRSRKALVHHYFAEGCVCYHDLSATTSAVHGSVESLPTCGASSPDIKRRKQIRRS</sequence>
<name>A0ABQ4QPD1_9HYPH</name>
<evidence type="ECO:0000313" key="2">
    <source>
        <dbReference type="EMBL" id="GJD46579.1"/>
    </source>
</evidence>
<proteinExistence type="predicted"/>
<keyword evidence="3" id="KW-1185">Reference proteome</keyword>
<dbReference type="SUPFAM" id="SSF51197">
    <property type="entry name" value="Clavaminate synthase-like"/>
    <property type="match status" value="1"/>
</dbReference>
<dbReference type="EMBL" id="BPQG01000081">
    <property type="protein sequence ID" value="GJD46579.1"/>
    <property type="molecule type" value="Genomic_DNA"/>
</dbReference>
<dbReference type="PANTHER" id="PTHR20883">
    <property type="entry name" value="PHYTANOYL-COA DIOXYGENASE DOMAIN CONTAINING 1"/>
    <property type="match status" value="1"/>
</dbReference>
<evidence type="ECO:0008006" key="4">
    <source>
        <dbReference type="Google" id="ProtNLM"/>
    </source>
</evidence>
<dbReference type="Pfam" id="PF05721">
    <property type="entry name" value="PhyH"/>
    <property type="match status" value="1"/>
</dbReference>
<reference evidence="2 3" key="1">
    <citation type="journal article" date="2021" name="Front. Microbiol.">
        <title>Comprehensive Comparative Genomics and Phenotyping of Methylobacterium Species.</title>
        <authorList>
            <person name="Alessa O."/>
            <person name="Ogura Y."/>
            <person name="Fujitani Y."/>
            <person name="Takami H."/>
            <person name="Hayashi T."/>
            <person name="Sahin N."/>
            <person name="Tani A."/>
        </authorList>
    </citation>
    <scope>NUCLEOTIDE SEQUENCE [LARGE SCALE GENOMIC DNA]</scope>
    <source>
        <strain evidence="2 3">DSM 23679</strain>
    </source>
</reference>
<comment type="cofactor">
    <cofactor evidence="1">
        <name>Fe(2+)</name>
        <dbReference type="ChEBI" id="CHEBI:29033"/>
    </cofactor>
</comment>
<dbReference type="InterPro" id="IPR008775">
    <property type="entry name" value="Phytyl_CoA_dOase-like"/>
</dbReference>
<accession>A0ABQ4QPD1</accession>
<comment type="caution">
    <text evidence="2">The sequence shown here is derived from an EMBL/GenBank/DDBJ whole genome shotgun (WGS) entry which is preliminary data.</text>
</comment>